<evidence type="ECO:0000259" key="1">
    <source>
        <dbReference type="PROSITE" id="PS51855"/>
    </source>
</evidence>
<evidence type="ECO:0000313" key="2">
    <source>
        <dbReference type="EMBL" id="VAW98870.1"/>
    </source>
</evidence>
<name>A0A3B1ABC2_9ZZZZ</name>
<keyword evidence="2" id="KW-0808">Transferase</keyword>
<dbReference type="EC" id="2.1.2.3" evidence="2"/>
<dbReference type="Pfam" id="PF02142">
    <property type="entry name" value="MGS"/>
    <property type="match status" value="1"/>
</dbReference>
<dbReference type="SUPFAM" id="SSF52335">
    <property type="entry name" value="Methylglyoxal synthase-like"/>
    <property type="match status" value="1"/>
</dbReference>
<feature type="domain" description="MGS-like" evidence="1">
    <location>
        <begin position="1"/>
        <end position="52"/>
    </location>
</feature>
<dbReference type="GO" id="GO:0003937">
    <property type="term" value="F:IMP cyclohydrolase activity"/>
    <property type="evidence" value="ECO:0007669"/>
    <property type="project" value="UniProtKB-EC"/>
</dbReference>
<dbReference type="PROSITE" id="PS51855">
    <property type="entry name" value="MGS"/>
    <property type="match status" value="1"/>
</dbReference>
<proteinExistence type="predicted"/>
<sequence length="52" mass="5531">MAKITRALISVSDKNGIVEFAQILSSEFNVEILSTGGTAKLLADNNIPVIEV</sequence>
<dbReference type="GO" id="GO:0004643">
    <property type="term" value="F:phosphoribosylaminoimidazolecarboxamide formyltransferase activity"/>
    <property type="evidence" value="ECO:0007669"/>
    <property type="project" value="UniProtKB-EC"/>
</dbReference>
<feature type="non-terminal residue" evidence="2">
    <location>
        <position position="52"/>
    </location>
</feature>
<protein>
    <submittedName>
        <fullName evidence="2">IMP cyclohydrolase / Phosphoribosylaminoimidazolecarboxamide formyltransferase</fullName>
        <ecNumber evidence="2">2.1.2.3</ecNumber>
        <ecNumber evidence="2">3.5.4.10</ecNumber>
    </submittedName>
</protein>
<reference evidence="2" key="1">
    <citation type="submission" date="2018-06" db="EMBL/GenBank/DDBJ databases">
        <authorList>
            <person name="Zhirakovskaya E."/>
        </authorList>
    </citation>
    <scope>NUCLEOTIDE SEQUENCE</scope>
</reference>
<keyword evidence="2" id="KW-0378">Hydrolase</keyword>
<dbReference type="InterPro" id="IPR011607">
    <property type="entry name" value="MGS-like_dom"/>
</dbReference>
<accession>A0A3B1ABC2</accession>
<dbReference type="InterPro" id="IPR036914">
    <property type="entry name" value="MGS-like_dom_sf"/>
</dbReference>
<dbReference type="AlphaFoldDB" id="A0A3B1ABC2"/>
<dbReference type="EMBL" id="UOFT01000074">
    <property type="protein sequence ID" value="VAW98870.1"/>
    <property type="molecule type" value="Genomic_DNA"/>
</dbReference>
<dbReference type="EC" id="3.5.4.10" evidence="2"/>
<dbReference type="Gene3D" id="3.40.50.1380">
    <property type="entry name" value="Methylglyoxal synthase-like domain"/>
    <property type="match status" value="1"/>
</dbReference>
<organism evidence="2">
    <name type="scientific">hydrothermal vent metagenome</name>
    <dbReference type="NCBI Taxonomy" id="652676"/>
    <lineage>
        <taxon>unclassified sequences</taxon>
        <taxon>metagenomes</taxon>
        <taxon>ecological metagenomes</taxon>
    </lineage>
</organism>
<gene>
    <name evidence="2" type="ORF">MNBD_GAMMA23-2135</name>
</gene>